<reference evidence="1" key="1">
    <citation type="submission" date="2023-04" db="EMBL/GenBank/DDBJ databases">
        <title>A chromosome-level genome assembly of the parasitoid wasp Eretmocerus hayati.</title>
        <authorList>
            <person name="Zhong Y."/>
            <person name="Liu S."/>
            <person name="Liu Y."/>
        </authorList>
    </citation>
    <scope>NUCLEOTIDE SEQUENCE</scope>
    <source>
        <strain evidence="1">ZJU_SS_LIU_2023</strain>
    </source>
</reference>
<organism evidence="1 2">
    <name type="scientific">Eretmocerus hayati</name>
    <dbReference type="NCBI Taxonomy" id="131215"/>
    <lineage>
        <taxon>Eukaryota</taxon>
        <taxon>Metazoa</taxon>
        <taxon>Ecdysozoa</taxon>
        <taxon>Arthropoda</taxon>
        <taxon>Hexapoda</taxon>
        <taxon>Insecta</taxon>
        <taxon>Pterygota</taxon>
        <taxon>Neoptera</taxon>
        <taxon>Endopterygota</taxon>
        <taxon>Hymenoptera</taxon>
        <taxon>Apocrita</taxon>
        <taxon>Proctotrupomorpha</taxon>
        <taxon>Chalcidoidea</taxon>
        <taxon>Aphelinidae</taxon>
        <taxon>Aphelininae</taxon>
        <taxon>Eretmocerus</taxon>
    </lineage>
</organism>
<accession>A0ACC2NAB1</accession>
<dbReference type="EMBL" id="CM056744">
    <property type="protein sequence ID" value="KAJ8668090.1"/>
    <property type="molecule type" value="Genomic_DNA"/>
</dbReference>
<protein>
    <submittedName>
        <fullName evidence="1">Uncharacterized protein</fullName>
    </submittedName>
</protein>
<proteinExistence type="predicted"/>
<name>A0ACC2NAB1_9HYME</name>
<comment type="caution">
    <text evidence="1">The sequence shown here is derived from an EMBL/GenBank/DDBJ whole genome shotgun (WGS) entry which is preliminary data.</text>
</comment>
<gene>
    <name evidence="1" type="ORF">QAD02_009753</name>
</gene>
<dbReference type="Proteomes" id="UP001239111">
    <property type="component" value="Chromosome 4"/>
</dbReference>
<keyword evidence="2" id="KW-1185">Reference proteome</keyword>
<evidence type="ECO:0000313" key="1">
    <source>
        <dbReference type="EMBL" id="KAJ8668090.1"/>
    </source>
</evidence>
<sequence>MEDIILRLCAADTQVVQQATEQLREAFKNPESTQALLQLLVGSKNPQVRQYAALLLRRRYSKGKQWSQLGPQVKTEFKAVILQAFVNEPEKPVKNGIAQLIGAIMKHESSCNGWPEILQFIQQLLASGSAPDQELAMYLLSVMTDVAPHAFTSHLQTIMELVNGILNSFTDLANPVSCHILDIMLHLSPLVEGNQMMVNAYYQMIPKIIQTIHALSTTNQEKAIKGFELLDELCESASAVISPHVKALVEMCLSLATNRTLTEDLRVKAVIFIGWLAKMKKKAIVKNKLVEPIIDMLFSQMCVQPDDETQEVYFSGENDNTPITSATQTLDLLALHLPPEKLVPYLLQHIENGLKGNDMYAKKASYLSMAVLAEGCSEFIRSKYLETFLQCICQGITDPAPVVRNAALFALGQFSEHLQPEISRYADELLPVLFQNLSQISTQIRLEKTDSPSADRMFYALEIFAENLNDGLLPYLSTFMSILFEILNDSSSPVHISELALSAIGAAANASKENMLPYFEETINILRKYLLISKDQQTPENMCLQVQAVDTLGVLARTIGEQNFAPLAMKSLELGMNLLKETEDPDLKKSIYGLLASISMVMKKEMSAVLPSIVEYMITSVQSTEGIVTCFKVDENSGQLLYDDVSGDENDEEDIENTDNEDDDDDDDDIAGYNVENAYIEEKEEAILALREIAEHSEEAFLPFLQTSFEEVFKLISYPQEDIRKAAVDALMQFCINFSKIETPEGKQATQKVLSAFIPKLSELIRLDEERDVVIQALDACAELLEQLKSDLFVCSGHKEAVMNCITDVMSGRTQCQDQDDGGGEDDGDEGEAEHDELLFECAGQALANLSKAMPPDEFLLYFQLVLPILVKRMRNNHSEAQRSYSIGTILECFTALEHRITSFIPQLLPIFFDLTNDSCDEVRSNAIFGLGELVFHGKESMYPQYVKILQVLSQAISRESNNGARDNIIGAIARLIITNHSIVPLDQVFPVFISHLPLKEDLEENKTVFKCIHVLYGNGHPILRANLDKLLKVAAEIIASKDADDETKILVADFMKLVQRDFSAEWNTFFSQLSPDSAAQVQQIFM</sequence>
<evidence type="ECO:0000313" key="2">
    <source>
        <dbReference type="Proteomes" id="UP001239111"/>
    </source>
</evidence>